<feature type="signal peptide" evidence="1">
    <location>
        <begin position="1"/>
        <end position="37"/>
    </location>
</feature>
<dbReference type="AlphaFoldDB" id="A0A167GXU5"/>
<dbReference type="RefSeq" id="WP_067647031.1">
    <property type="nucleotide sequence ID" value="NZ_CP015249.1"/>
</dbReference>
<proteinExistence type="predicted"/>
<dbReference type="STRING" id="1300342.I596_2077"/>
<dbReference type="InterPro" id="IPR010727">
    <property type="entry name" value="DUF1302"/>
</dbReference>
<dbReference type="Pfam" id="PF06980">
    <property type="entry name" value="DUF1302"/>
    <property type="match status" value="1"/>
</dbReference>
<name>A0A167GXU5_9GAMM</name>
<dbReference type="EMBL" id="CP015249">
    <property type="protein sequence ID" value="ANB18096.1"/>
    <property type="molecule type" value="Genomic_DNA"/>
</dbReference>
<evidence type="ECO:0000256" key="1">
    <source>
        <dbReference type="SAM" id="SignalP"/>
    </source>
</evidence>
<gene>
    <name evidence="2" type="ORF">I596_2077</name>
</gene>
<organism evidence="2 3">
    <name type="scientific">Dokdonella koreensis DS-123</name>
    <dbReference type="NCBI Taxonomy" id="1300342"/>
    <lineage>
        <taxon>Bacteria</taxon>
        <taxon>Pseudomonadati</taxon>
        <taxon>Pseudomonadota</taxon>
        <taxon>Gammaproteobacteria</taxon>
        <taxon>Lysobacterales</taxon>
        <taxon>Rhodanobacteraceae</taxon>
        <taxon>Dokdonella</taxon>
    </lineage>
</organism>
<sequence length="632" mass="68426">MNKTNIQRGSRVIGLTPNALAAATVLALAGLAGPAAAISFGSDDGFHGTLNTTLSYGISVRVQDRDSDLIGKAFYDPTVSALGLGSEAQRAARGRYSVNGDDGNLAYDQWDPFSNAVGANVELSLNYGANWGAFIRAYGFYDFENKDRDNLSHAAKNRVGTQTRIYDAFLFNNFTAGDQTGSWRVGKQVVSWGESTFIQNGINAINPVDVSKLRVAGAELKQAFLPVNMVWGSLNLSDRFSIEAFYQLDYDETDADPVGTYFSTNDFAVIGGRYVMLNFGTVPQPVINPNLFDTVCVNGNYGASDTGLPANLVAAGCSAAFPRSPTRKPQDDGQGGIALRYFADWLNNTEFGFYAMRYHSRVPLISGYAVRTTAPNSGSFFTEYPEGIRLFGLSFNTLLERSGVALQGEVSYRPNMPFQIDDVEILFAGLSPLNAVIPQPAMRFQSQLGNFRPGEEITGYQRAKQWQLQLTGTKVFGPGNILGSDQISLVGEVGFTQVSLPHDMRFNGDGTDTGGGPDVNSGGLRNPITQVGGFPTDFSWGYRVAARADYNNVFGKAMNLSPRIAFNHDVNGTSPGPGGNFLEGRKSVTLGAELSYMNQWVFDASYTNFFGGGSFNLINDRDFVALTAKYSF</sequence>
<feature type="chain" id="PRO_5007887249" description="DUF1302 domain-containing protein" evidence="1">
    <location>
        <begin position="38"/>
        <end position="632"/>
    </location>
</feature>
<dbReference type="OrthoDB" id="7000272at2"/>
<keyword evidence="3" id="KW-1185">Reference proteome</keyword>
<reference evidence="2 3" key="1">
    <citation type="submission" date="2016-04" db="EMBL/GenBank/DDBJ databases">
        <title>Complete genome sequence of Dokdonella koreensis DS-123T.</title>
        <authorList>
            <person name="Kim J.F."/>
            <person name="Lee H."/>
            <person name="Kwak M.-J."/>
        </authorList>
    </citation>
    <scope>NUCLEOTIDE SEQUENCE [LARGE SCALE GENOMIC DNA]</scope>
    <source>
        <strain evidence="2 3">DS-123</strain>
    </source>
</reference>
<dbReference type="KEGG" id="dko:I596_2077"/>
<dbReference type="PATRIC" id="fig|1300342.3.peg.2029"/>
<evidence type="ECO:0000313" key="3">
    <source>
        <dbReference type="Proteomes" id="UP000076830"/>
    </source>
</evidence>
<evidence type="ECO:0000313" key="2">
    <source>
        <dbReference type="EMBL" id="ANB18096.1"/>
    </source>
</evidence>
<protein>
    <recommendedName>
        <fullName evidence="4">DUF1302 domain-containing protein</fullName>
    </recommendedName>
</protein>
<dbReference type="Proteomes" id="UP000076830">
    <property type="component" value="Chromosome"/>
</dbReference>
<accession>A0A167GXU5</accession>
<evidence type="ECO:0008006" key="4">
    <source>
        <dbReference type="Google" id="ProtNLM"/>
    </source>
</evidence>
<keyword evidence="1" id="KW-0732">Signal</keyword>